<keyword evidence="2" id="KW-0489">Methyltransferase</keyword>
<organism evidence="6 7">
    <name type="scientific">Chlamydomonas schloesseri</name>
    <dbReference type="NCBI Taxonomy" id="2026947"/>
    <lineage>
        <taxon>Eukaryota</taxon>
        <taxon>Viridiplantae</taxon>
        <taxon>Chlorophyta</taxon>
        <taxon>core chlorophytes</taxon>
        <taxon>Chlorophyceae</taxon>
        <taxon>CS clade</taxon>
        <taxon>Chlamydomonadales</taxon>
        <taxon>Chlamydomonadaceae</taxon>
        <taxon>Chlamydomonas</taxon>
    </lineage>
</organism>
<dbReference type="EMBL" id="JAEHOD010000107">
    <property type="protein sequence ID" value="KAG2426382.1"/>
    <property type="molecule type" value="Genomic_DNA"/>
</dbReference>
<dbReference type="GO" id="GO:0044027">
    <property type="term" value="P:negative regulation of gene expression via chromosomal CpG island methylation"/>
    <property type="evidence" value="ECO:0007669"/>
    <property type="project" value="TreeGrafter"/>
</dbReference>
<feature type="region of interest" description="Disordered" evidence="5">
    <location>
        <begin position="171"/>
        <end position="209"/>
    </location>
</feature>
<accession>A0A835SFP9</accession>
<protein>
    <recommendedName>
        <fullName evidence="1">DNA (cytosine-5-)-methyltransferase</fullName>
        <ecNumber evidence="1">2.1.1.37</ecNumber>
    </recommendedName>
</protein>
<evidence type="ECO:0000256" key="1">
    <source>
        <dbReference type="ARBA" id="ARBA00011975"/>
    </source>
</evidence>
<name>A0A835SFP9_9CHLO</name>
<dbReference type="GO" id="GO:0032259">
    <property type="term" value="P:methylation"/>
    <property type="evidence" value="ECO:0007669"/>
    <property type="project" value="UniProtKB-KW"/>
</dbReference>
<dbReference type="Proteomes" id="UP000613740">
    <property type="component" value="Unassembled WGS sequence"/>
</dbReference>
<gene>
    <name evidence="6" type="ORF">HYH02_014810</name>
</gene>
<evidence type="ECO:0000256" key="3">
    <source>
        <dbReference type="ARBA" id="ARBA00022679"/>
    </source>
</evidence>
<dbReference type="GO" id="GO:0003886">
    <property type="term" value="F:DNA (cytosine-5-)-methyltransferase activity"/>
    <property type="evidence" value="ECO:0007669"/>
    <property type="project" value="UniProtKB-EC"/>
</dbReference>
<dbReference type="PANTHER" id="PTHR10629:SF52">
    <property type="entry name" value="DNA (CYTOSINE-5)-METHYLTRANSFERASE 1"/>
    <property type="match status" value="1"/>
</dbReference>
<dbReference type="SUPFAM" id="SSF53335">
    <property type="entry name" value="S-adenosyl-L-methionine-dependent methyltransferases"/>
    <property type="match status" value="1"/>
</dbReference>
<comment type="caution">
    <text evidence="6">The sequence shown here is derived from an EMBL/GenBank/DDBJ whole genome shotgun (WGS) entry which is preliminary data.</text>
</comment>
<reference evidence="6" key="1">
    <citation type="journal article" date="2020" name="bioRxiv">
        <title>Comparative genomics of Chlamydomonas.</title>
        <authorList>
            <person name="Craig R.J."/>
            <person name="Hasan A.R."/>
            <person name="Ness R.W."/>
            <person name="Keightley P.D."/>
        </authorList>
    </citation>
    <scope>NUCLEOTIDE SEQUENCE</scope>
    <source>
        <strain evidence="6">CCAP 11/173</strain>
    </source>
</reference>
<keyword evidence="4" id="KW-0949">S-adenosyl-L-methionine</keyword>
<dbReference type="PANTHER" id="PTHR10629">
    <property type="entry name" value="CYTOSINE-SPECIFIC METHYLTRANSFERASE"/>
    <property type="match status" value="1"/>
</dbReference>
<evidence type="ECO:0000313" key="7">
    <source>
        <dbReference type="Proteomes" id="UP000613740"/>
    </source>
</evidence>
<keyword evidence="3" id="KW-0808">Transferase</keyword>
<dbReference type="GO" id="GO:0003677">
    <property type="term" value="F:DNA binding"/>
    <property type="evidence" value="ECO:0007669"/>
    <property type="project" value="TreeGrafter"/>
</dbReference>
<evidence type="ECO:0000256" key="5">
    <source>
        <dbReference type="SAM" id="MobiDB-lite"/>
    </source>
</evidence>
<proteinExistence type="predicted"/>
<dbReference type="InterPro" id="IPR050390">
    <property type="entry name" value="C5-Methyltransferase"/>
</dbReference>
<dbReference type="InterPro" id="IPR029063">
    <property type="entry name" value="SAM-dependent_MTases_sf"/>
</dbReference>
<dbReference type="AlphaFoldDB" id="A0A835SFP9"/>
<sequence>MSANFRTPRHPSQPPSTAATIAAGPAACRVNYFKLAVRTLLDMGYQVRFGALNAGNHGVPQSRKRVFIIAALPDELLPNWPRPLHAFRVAAAAGQNREGQQDQPLIQLPGGCYFANGAGQRLAGTPLRAVTVRDAIGNLPPIAPGTKGSSAVPLPAPVSAFQRRLAEVEVAEASHSSSSGHVSGVEAVSPPAHQQQRQVQQQQQQVQRQLSDHVLQRALDPVQAKTASAVPPGMDIHSIRDAMKSKSVELLADGSWPPPRAFHRSRYYTAYAARWEEVLAENP</sequence>
<dbReference type="GO" id="GO:0005634">
    <property type="term" value="C:nucleus"/>
    <property type="evidence" value="ECO:0007669"/>
    <property type="project" value="TreeGrafter"/>
</dbReference>
<keyword evidence="7" id="KW-1185">Reference proteome</keyword>
<dbReference type="EC" id="2.1.1.37" evidence="1"/>
<dbReference type="InterPro" id="IPR001525">
    <property type="entry name" value="C5_MeTfrase"/>
</dbReference>
<evidence type="ECO:0000313" key="6">
    <source>
        <dbReference type="EMBL" id="KAG2426382.1"/>
    </source>
</evidence>
<dbReference type="Gene3D" id="3.40.50.150">
    <property type="entry name" value="Vaccinia Virus protein VP39"/>
    <property type="match status" value="1"/>
</dbReference>
<evidence type="ECO:0000256" key="4">
    <source>
        <dbReference type="ARBA" id="ARBA00022691"/>
    </source>
</evidence>
<evidence type="ECO:0000256" key="2">
    <source>
        <dbReference type="ARBA" id="ARBA00022603"/>
    </source>
</evidence>
<dbReference type="OrthoDB" id="5376140at2759"/>
<dbReference type="Pfam" id="PF00145">
    <property type="entry name" value="DNA_methylase"/>
    <property type="match status" value="1"/>
</dbReference>